<feature type="coiled-coil region" evidence="1">
    <location>
        <begin position="122"/>
        <end position="174"/>
    </location>
</feature>
<feature type="coiled-coil region" evidence="1">
    <location>
        <begin position="38"/>
        <end position="83"/>
    </location>
</feature>
<organism evidence="2 3">
    <name type="scientific">Paramecium sonneborni</name>
    <dbReference type="NCBI Taxonomy" id="65129"/>
    <lineage>
        <taxon>Eukaryota</taxon>
        <taxon>Sar</taxon>
        <taxon>Alveolata</taxon>
        <taxon>Ciliophora</taxon>
        <taxon>Intramacronucleata</taxon>
        <taxon>Oligohymenophorea</taxon>
        <taxon>Peniculida</taxon>
        <taxon>Parameciidae</taxon>
        <taxon>Paramecium</taxon>
    </lineage>
</organism>
<gene>
    <name evidence="2" type="ORF">PSON_ATCC_30995.1.T0630142</name>
</gene>
<comment type="caution">
    <text evidence="2">The sequence shown here is derived from an EMBL/GenBank/DDBJ whole genome shotgun (WGS) entry which is preliminary data.</text>
</comment>
<reference evidence="2" key="1">
    <citation type="submission" date="2021-01" db="EMBL/GenBank/DDBJ databases">
        <authorList>
            <consortium name="Genoscope - CEA"/>
            <person name="William W."/>
        </authorList>
    </citation>
    <scope>NUCLEOTIDE SEQUENCE</scope>
</reference>
<keyword evidence="1" id="KW-0175">Coiled coil</keyword>
<keyword evidence="3" id="KW-1185">Reference proteome</keyword>
<proteinExistence type="predicted"/>
<evidence type="ECO:0000256" key="1">
    <source>
        <dbReference type="SAM" id="Coils"/>
    </source>
</evidence>
<name>A0A8S1NQZ2_9CILI</name>
<dbReference type="Proteomes" id="UP000692954">
    <property type="component" value="Unassembled WGS sequence"/>
</dbReference>
<sequence>MKQVYLSSYQITQLFESGSLTYTEENEQTDPQSVVVISQKEYQNLQQQHERRKDLEKQYNEQMSNLNMEIKKIQEELVSFKHQRELITSKDSLLHSLRLQFQEANQREHRTILELSKQNEQQLQLKQQFDFIQEKYNNLKKQSKFEQDKKEKQIEQLNLSILQLTQENEKIKQSRFIRKQITQIQLKSNCNVAFRKRTNQ</sequence>
<evidence type="ECO:0000313" key="3">
    <source>
        <dbReference type="Proteomes" id="UP000692954"/>
    </source>
</evidence>
<dbReference type="OrthoDB" id="10444284at2759"/>
<evidence type="ECO:0000313" key="2">
    <source>
        <dbReference type="EMBL" id="CAD8094938.1"/>
    </source>
</evidence>
<accession>A0A8S1NQZ2</accession>
<dbReference type="EMBL" id="CAJJDN010000063">
    <property type="protein sequence ID" value="CAD8094938.1"/>
    <property type="molecule type" value="Genomic_DNA"/>
</dbReference>
<dbReference type="AlphaFoldDB" id="A0A8S1NQZ2"/>
<protein>
    <submittedName>
        <fullName evidence="2">Uncharacterized protein</fullName>
    </submittedName>
</protein>